<evidence type="ECO:0000256" key="2">
    <source>
        <dbReference type="ARBA" id="ARBA00009773"/>
    </source>
</evidence>
<evidence type="ECO:0000256" key="8">
    <source>
        <dbReference type="SAM" id="MobiDB-lite"/>
    </source>
</evidence>
<dbReference type="PANTHER" id="PTHR21716">
    <property type="entry name" value="TRANSMEMBRANE PROTEIN"/>
    <property type="match status" value="1"/>
</dbReference>
<feature type="transmembrane region" description="Helical" evidence="9">
    <location>
        <begin position="259"/>
        <end position="283"/>
    </location>
</feature>
<feature type="transmembrane region" description="Helical" evidence="9">
    <location>
        <begin position="35"/>
        <end position="54"/>
    </location>
</feature>
<keyword evidence="6 9" id="KW-1133">Transmembrane helix</keyword>
<feature type="region of interest" description="Disordered" evidence="8">
    <location>
        <begin position="1"/>
        <end position="21"/>
    </location>
</feature>
<gene>
    <name evidence="10" type="ORF">UFOPK3402_00280</name>
</gene>
<evidence type="ECO:0000256" key="6">
    <source>
        <dbReference type="ARBA" id="ARBA00022989"/>
    </source>
</evidence>
<proteinExistence type="inferred from homology"/>
<evidence type="ECO:0000256" key="4">
    <source>
        <dbReference type="ARBA" id="ARBA00022475"/>
    </source>
</evidence>
<keyword evidence="3" id="KW-0813">Transport</keyword>
<feature type="transmembrane region" description="Helical" evidence="9">
    <location>
        <begin position="290"/>
        <end position="307"/>
    </location>
</feature>
<keyword evidence="4" id="KW-1003">Cell membrane</keyword>
<feature type="transmembrane region" description="Helical" evidence="9">
    <location>
        <begin position="87"/>
        <end position="110"/>
    </location>
</feature>
<evidence type="ECO:0000256" key="1">
    <source>
        <dbReference type="ARBA" id="ARBA00004651"/>
    </source>
</evidence>
<accession>A0A6J7CUR1</accession>
<feature type="transmembrane region" description="Helical" evidence="9">
    <location>
        <begin position="233"/>
        <end position="253"/>
    </location>
</feature>
<dbReference type="Pfam" id="PF01594">
    <property type="entry name" value="AI-2E_transport"/>
    <property type="match status" value="1"/>
</dbReference>
<evidence type="ECO:0000256" key="7">
    <source>
        <dbReference type="ARBA" id="ARBA00023136"/>
    </source>
</evidence>
<evidence type="ECO:0000256" key="3">
    <source>
        <dbReference type="ARBA" id="ARBA00022448"/>
    </source>
</evidence>
<dbReference type="InterPro" id="IPR002549">
    <property type="entry name" value="AI-2E-like"/>
</dbReference>
<evidence type="ECO:0000256" key="5">
    <source>
        <dbReference type="ARBA" id="ARBA00022692"/>
    </source>
</evidence>
<protein>
    <submittedName>
        <fullName evidence="10">Unannotated protein</fullName>
    </submittedName>
</protein>
<sequence length="381" mass="40302">MAKSEDIEVPGRPPRPEPYGTPDAVSLQMRRVGGYAWRLIAIGIVVYAAVLLLAPLETLLMALFFGLLVAAWLMPLTNFLARRWPRWLAGVTSLLLFIIAVVLVVAFIGIETAGEWEGIGRAFSQGVEDLNAWLRGGPLQITDANMTAAYESLASFLRESGSTIAFGIVSGLGSLVGLATALAASIFVLLFTLMQPKIMFGWFTGWLPARNREVVATSVRIAWMSFSQYSRGVLIIALTNAVLVTILLLILGVPLAIPLGVIVFFGAFIPYIGAPVAMFLAAFVALVTDGVLAGALVVILIFVIGQLEGNVLQPVIMGKSVNLHPVAIVLVTAVGAAYFGLLGALIGVPIAASVYGVMKYLQGVRADGATGAPESQAAHLD</sequence>
<dbReference type="PANTHER" id="PTHR21716:SF53">
    <property type="entry name" value="PERMEASE PERM-RELATED"/>
    <property type="match status" value="1"/>
</dbReference>
<feature type="transmembrane region" description="Helical" evidence="9">
    <location>
        <begin position="327"/>
        <end position="355"/>
    </location>
</feature>
<evidence type="ECO:0000256" key="9">
    <source>
        <dbReference type="SAM" id="Phobius"/>
    </source>
</evidence>
<dbReference type="GO" id="GO:0055085">
    <property type="term" value="P:transmembrane transport"/>
    <property type="evidence" value="ECO:0007669"/>
    <property type="project" value="TreeGrafter"/>
</dbReference>
<evidence type="ECO:0000313" key="10">
    <source>
        <dbReference type="EMBL" id="CAB4862412.1"/>
    </source>
</evidence>
<comment type="subcellular location">
    <subcellularLocation>
        <location evidence="1">Cell membrane</location>
        <topology evidence="1">Multi-pass membrane protein</topology>
    </subcellularLocation>
</comment>
<keyword evidence="7 9" id="KW-0472">Membrane</keyword>
<dbReference type="AlphaFoldDB" id="A0A6J7CUR1"/>
<dbReference type="GO" id="GO:0005886">
    <property type="term" value="C:plasma membrane"/>
    <property type="evidence" value="ECO:0007669"/>
    <property type="project" value="UniProtKB-SubCell"/>
</dbReference>
<feature type="transmembrane region" description="Helical" evidence="9">
    <location>
        <begin position="60"/>
        <end position="80"/>
    </location>
</feature>
<comment type="similarity">
    <text evidence="2">Belongs to the autoinducer-2 exporter (AI-2E) (TC 2.A.86) family.</text>
</comment>
<reference evidence="10" key="1">
    <citation type="submission" date="2020-05" db="EMBL/GenBank/DDBJ databases">
        <authorList>
            <person name="Chiriac C."/>
            <person name="Salcher M."/>
            <person name="Ghai R."/>
            <person name="Kavagutti S V."/>
        </authorList>
    </citation>
    <scope>NUCLEOTIDE SEQUENCE</scope>
</reference>
<feature type="transmembrane region" description="Helical" evidence="9">
    <location>
        <begin position="164"/>
        <end position="191"/>
    </location>
</feature>
<dbReference type="EMBL" id="CAFBLS010000021">
    <property type="protein sequence ID" value="CAB4862412.1"/>
    <property type="molecule type" value="Genomic_DNA"/>
</dbReference>
<organism evidence="10">
    <name type="scientific">freshwater metagenome</name>
    <dbReference type="NCBI Taxonomy" id="449393"/>
    <lineage>
        <taxon>unclassified sequences</taxon>
        <taxon>metagenomes</taxon>
        <taxon>ecological metagenomes</taxon>
    </lineage>
</organism>
<name>A0A6J7CUR1_9ZZZZ</name>
<keyword evidence="5 9" id="KW-0812">Transmembrane</keyword>